<keyword evidence="1" id="KW-0812">Transmembrane</keyword>
<gene>
    <name evidence="2" type="ORF">ABEG20_13915</name>
</gene>
<protein>
    <recommendedName>
        <fullName evidence="3">Lipoprotein</fullName>
    </recommendedName>
</protein>
<sequence length="162" mass="19042">MMKIELIAYLLACTVLLSACGVFKEKKTLHTQEHQSVRQNQDSSAEQSWQKDNTLLLDTSNSEYVVQITPLGKFFYSTEKGFEGMAKKLVVKGKANKRQAVHRHKETEHHLVRRKNNTEHEKLKVKVQQVDKRIKPRWGFVLIGMVILLVLAYWIWRKWRLI</sequence>
<dbReference type="AlphaFoldDB" id="A0AAU7K1R9"/>
<name>A0AAU7K1R9_9SPHI</name>
<evidence type="ECO:0008006" key="3">
    <source>
        <dbReference type="Google" id="ProtNLM"/>
    </source>
</evidence>
<dbReference type="EMBL" id="CP157485">
    <property type="protein sequence ID" value="XBO46385.1"/>
    <property type="molecule type" value="Genomic_DNA"/>
</dbReference>
<keyword evidence="1" id="KW-1133">Transmembrane helix</keyword>
<evidence type="ECO:0000256" key="1">
    <source>
        <dbReference type="SAM" id="Phobius"/>
    </source>
</evidence>
<feature type="transmembrane region" description="Helical" evidence="1">
    <location>
        <begin position="138"/>
        <end position="156"/>
    </location>
</feature>
<dbReference type="RefSeq" id="WP_406823934.1">
    <property type="nucleotide sequence ID" value="NZ_CP157485.1"/>
</dbReference>
<dbReference type="PROSITE" id="PS51257">
    <property type="entry name" value="PROKAR_LIPOPROTEIN"/>
    <property type="match status" value="1"/>
</dbReference>
<proteinExistence type="predicted"/>
<accession>A0AAU7K1R9</accession>
<evidence type="ECO:0000313" key="2">
    <source>
        <dbReference type="EMBL" id="XBO46385.1"/>
    </source>
</evidence>
<keyword evidence="1" id="KW-0472">Membrane</keyword>
<organism evidence="2">
    <name type="scientific">Pedobacter sp. KACC 23697</name>
    <dbReference type="NCBI Taxonomy" id="3149230"/>
    <lineage>
        <taxon>Bacteria</taxon>
        <taxon>Pseudomonadati</taxon>
        <taxon>Bacteroidota</taxon>
        <taxon>Sphingobacteriia</taxon>
        <taxon>Sphingobacteriales</taxon>
        <taxon>Sphingobacteriaceae</taxon>
        <taxon>Pedobacter</taxon>
    </lineage>
</organism>
<reference evidence="2" key="1">
    <citation type="submission" date="2024-05" db="EMBL/GenBank/DDBJ databases">
        <authorList>
            <person name="Kim S."/>
            <person name="Heo J."/>
            <person name="Choi H."/>
            <person name="Choi Y."/>
            <person name="Kwon S.-W."/>
            <person name="Kim Y."/>
        </authorList>
    </citation>
    <scope>NUCLEOTIDE SEQUENCE</scope>
    <source>
        <strain evidence="2">KACC 23697</strain>
    </source>
</reference>